<feature type="transmembrane region" description="Helical" evidence="1">
    <location>
        <begin position="64"/>
        <end position="89"/>
    </location>
</feature>
<feature type="transmembrane region" description="Helical" evidence="1">
    <location>
        <begin position="21"/>
        <end position="44"/>
    </location>
</feature>
<sequence>MQIILFKKLWQESKKQIAADRFIIIFNGLTVLLFFALSIYAKLWGKGRAIEFIFADPFSIKRPYYGFLTSVSEIIWCIGATTCLFSFSLLKSIHPKRKGNLFILCSALGLFALLADDLFRITLILNGTAGVPKIVMYLVYGVGAIAYGFLFRHRLVSTPYILLLVGGLLFAISCIVDVLPIQGQGTPAMLEDGTKLLGIINITFYFWHVCCDEILHGKYGIRVFKG</sequence>
<feature type="transmembrane region" description="Helical" evidence="1">
    <location>
        <begin position="134"/>
        <end position="151"/>
    </location>
</feature>
<proteinExistence type="predicted"/>
<evidence type="ECO:0008006" key="4">
    <source>
        <dbReference type="Google" id="ProtNLM"/>
    </source>
</evidence>
<gene>
    <name evidence="2" type="ORF">NDI37_10715</name>
</gene>
<feature type="transmembrane region" description="Helical" evidence="1">
    <location>
        <begin position="160"/>
        <end position="181"/>
    </location>
</feature>
<keyword evidence="1" id="KW-1133">Transmembrane helix</keyword>
<comment type="caution">
    <text evidence="2">The sequence shown here is derived from an EMBL/GenBank/DDBJ whole genome shotgun (WGS) entry which is preliminary data.</text>
</comment>
<evidence type="ECO:0000256" key="1">
    <source>
        <dbReference type="SAM" id="Phobius"/>
    </source>
</evidence>
<evidence type="ECO:0000313" key="2">
    <source>
        <dbReference type="EMBL" id="MEP0864941.1"/>
    </source>
</evidence>
<dbReference type="EMBL" id="JAMPKK010000019">
    <property type="protein sequence ID" value="MEP0864941.1"/>
    <property type="molecule type" value="Genomic_DNA"/>
</dbReference>
<protein>
    <recommendedName>
        <fullName evidence="4">DUF998 domain-containing protein</fullName>
    </recommendedName>
</protein>
<reference evidence="2 3" key="1">
    <citation type="submission" date="2022-04" db="EMBL/GenBank/DDBJ databases">
        <title>Positive selection, recombination, and allopatry shape intraspecific diversity of widespread and dominant cyanobacteria.</title>
        <authorList>
            <person name="Wei J."/>
            <person name="Shu W."/>
            <person name="Hu C."/>
        </authorList>
    </citation>
    <scope>NUCLEOTIDE SEQUENCE [LARGE SCALE GENOMIC DNA]</scope>
    <source>
        <strain evidence="2 3">GB2-A5</strain>
    </source>
</reference>
<feature type="transmembrane region" description="Helical" evidence="1">
    <location>
        <begin position="101"/>
        <end position="122"/>
    </location>
</feature>
<keyword evidence="3" id="KW-1185">Reference proteome</keyword>
<organism evidence="2 3">
    <name type="scientific">Funiculus sociatus GB2-A5</name>
    <dbReference type="NCBI Taxonomy" id="2933946"/>
    <lineage>
        <taxon>Bacteria</taxon>
        <taxon>Bacillati</taxon>
        <taxon>Cyanobacteriota</taxon>
        <taxon>Cyanophyceae</taxon>
        <taxon>Coleofasciculales</taxon>
        <taxon>Coleofasciculaceae</taxon>
        <taxon>Funiculus</taxon>
    </lineage>
</organism>
<keyword evidence="1" id="KW-0472">Membrane</keyword>
<evidence type="ECO:0000313" key="3">
    <source>
        <dbReference type="Proteomes" id="UP001442494"/>
    </source>
</evidence>
<keyword evidence="1" id="KW-0812">Transmembrane</keyword>
<dbReference type="Proteomes" id="UP001442494">
    <property type="component" value="Unassembled WGS sequence"/>
</dbReference>
<name>A0ABV0JND5_9CYAN</name>
<accession>A0ABV0JND5</accession>